<proteinExistence type="predicted"/>
<dbReference type="Pfam" id="PF13692">
    <property type="entry name" value="Glyco_trans_1_4"/>
    <property type="match status" value="1"/>
</dbReference>
<dbReference type="KEGG" id="tsin:OXH18_12465"/>
<dbReference type="Proteomes" id="UP001163152">
    <property type="component" value="Chromosome"/>
</dbReference>
<accession>A0A9E8ZHC0</accession>
<keyword evidence="1" id="KW-0808">Transferase</keyword>
<dbReference type="Pfam" id="PF13439">
    <property type="entry name" value="Glyco_transf_4"/>
    <property type="match status" value="1"/>
</dbReference>
<dbReference type="Gene3D" id="3.40.50.2000">
    <property type="entry name" value="Glycogen Phosphorylase B"/>
    <property type="match status" value="2"/>
</dbReference>
<evidence type="ECO:0000256" key="1">
    <source>
        <dbReference type="ARBA" id="ARBA00022679"/>
    </source>
</evidence>
<dbReference type="CDD" id="cd03801">
    <property type="entry name" value="GT4_PimA-like"/>
    <property type="match status" value="1"/>
</dbReference>
<dbReference type="AlphaFoldDB" id="A0A9E8ZHC0"/>
<protein>
    <submittedName>
        <fullName evidence="3">Glycosyltransferase family 4 protein</fullName>
    </submittedName>
</protein>
<evidence type="ECO:0000313" key="3">
    <source>
        <dbReference type="EMBL" id="WAL62766.1"/>
    </source>
</evidence>
<gene>
    <name evidence="3" type="ORF">OXH18_12465</name>
</gene>
<organism evidence="3 4">
    <name type="scientific">Thermocoleostomius sinensis A174</name>
    <dbReference type="NCBI Taxonomy" id="2016057"/>
    <lineage>
        <taxon>Bacteria</taxon>
        <taxon>Bacillati</taxon>
        <taxon>Cyanobacteriota</taxon>
        <taxon>Cyanophyceae</taxon>
        <taxon>Oculatellales</taxon>
        <taxon>Oculatellaceae</taxon>
        <taxon>Thermocoleostomius</taxon>
    </lineage>
</organism>
<evidence type="ECO:0000259" key="2">
    <source>
        <dbReference type="Pfam" id="PF13439"/>
    </source>
</evidence>
<dbReference type="GO" id="GO:0016757">
    <property type="term" value="F:glycosyltransferase activity"/>
    <property type="evidence" value="ECO:0007669"/>
    <property type="project" value="TreeGrafter"/>
</dbReference>
<keyword evidence="4" id="KW-1185">Reference proteome</keyword>
<dbReference type="GO" id="GO:0009103">
    <property type="term" value="P:lipopolysaccharide biosynthetic process"/>
    <property type="evidence" value="ECO:0007669"/>
    <property type="project" value="TreeGrafter"/>
</dbReference>
<evidence type="ECO:0000313" key="4">
    <source>
        <dbReference type="Proteomes" id="UP001163152"/>
    </source>
</evidence>
<dbReference type="SUPFAM" id="SSF53756">
    <property type="entry name" value="UDP-Glycosyltransferase/glycogen phosphorylase"/>
    <property type="match status" value="1"/>
</dbReference>
<reference evidence="3" key="1">
    <citation type="submission" date="2022-12" db="EMBL/GenBank/DDBJ databases">
        <title>Polyphasic identification of a Novel Hot-Spring Cyanobacterium Ocullathermofonsia sinensis gen nov. sp. nov. and Genomic Insights on its Adaptations to the Thermal Habitat.</title>
        <authorList>
            <person name="Daroch M."/>
            <person name="Tang J."/>
            <person name="Jiang Y."/>
        </authorList>
    </citation>
    <scope>NUCLEOTIDE SEQUENCE</scope>
    <source>
        <strain evidence="3">PKUAC-SCTA174</strain>
    </source>
</reference>
<name>A0A9E8ZHC0_9CYAN</name>
<dbReference type="EMBL" id="CP113797">
    <property type="protein sequence ID" value="WAL62766.1"/>
    <property type="molecule type" value="Genomic_DNA"/>
</dbReference>
<dbReference type="RefSeq" id="WP_268613103.1">
    <property type="nucleotide sequence ID" value="NZ_CP113797.1"/>
</dbReference>
<dbReference type="PANTHER" id="PTHR46401">
    <property type="entry name" value="GLYCOSYLTRANSFERASE WBBK-RELATED"/>
    <property type="match status" value="1"/>
</dbReference>
<feature type="domain" description="Glycosyltransferase subfamily 4-like N-terminal" evidence="2">
    <location>
        <begin position="50"/>
        <end position="185"/>
    </location>
</feature>
<dbReference type="PANTHER" id="PTHR46401:SF2">
    <property type="entry name" value="GLYCOSYLTRANSFERASE WBBK-RELATED"/>
    <property type="match status" value="1"/>
</dbReference>
<sequence length="380" mass="42611">MKIAYVTTYNAQDVHQWSGTGYYIARSLSEQSILLDYIGPLQDRWSHKVVRKIKRHYHELSGKRYLRDPEPIILKDYAQEVSQKLAKVRSDIVFSVTSNPIAYLESQKPIVFYADATFAGLNRSYPHYSQLCQETVRDWHRMEQLALQKSNLAIFASDWAAQTAIEHYNADPDKVKVVPFGANLENSLSLSEVQEIIKARSNHVCKLIFLGVDWARKGGDIALKVAELLNASGLKTELTIVGCEPDSGDSYPDFVRPLGFISKATQGGKEKIAHLLADSHFLILPTRAECYGLVFCEANAMGVPCVATAVGGVPTIIKNDINGRLFAPAADISEYCQYITAVFTDYDRYQALALSAFNEYRTRLNWSVAGKTIKRLLMDL</sequence>
<dbReference type="InterPro" id="IPR028098">
    <property type="entry name" value="Glyco_trans_4-like_N"/>
</dbReference>